<dbReference type="GO" id="GO:0008324">
    <property type="term" value="F:monoatomic cation transmembrane transporter activity"/>
    <property type="evidence" value="ECO:0007669"/>
    <property type="project" value="InterPro"/>
</dbReference>
<feature type="domain" description="RCK C-terminal" evidence="1">
    <location>
        <begin position="75"/>
        <end position="159"/>
    </location>
</feature>
<gene>
    <name evidence="2" type="ORF">NCCP1664_08560</name>
</gene>
<accession>A0A5A7NNY8</accession>
<dbReference type="PANTHER" id="PTHR30445:SF8">
    <property type="entry name" value="K(+)_H(+) ANTIPORTER SUBUNIT KHTT"/>
    <property type="match status" value="1"/>
</dbReference>
<evidence type="ECO:0000313" key="2">
    <source>
        <dbReference type="EMBL" id="GER22359.1"/>
    </source>
</evidence>
<dbReference type="AlphaFoldDB" id="A0A5A7NNY8"/>
<sequence>MDMEETPLPGIGVRREITLANGRRVGVVVMRDGQIELIVSEADDPDACAASLPLTPLEAAALGGMLGAPQLVAQLTDQHSELPGINTQQFVLSADSPYADQTLGDTRMRTRTGASVVAVSRAGGVIPSPGPDFELQAGDVLVAVGTTAGLEAAARIISEG</sequence>
<comment type="caution">
    <text evidence="2">The sequence shown here is derived from an EMBL/GenBank/DDBJ whole genome shotgun (WGS) entry which is preliminary data.</text>
</comment>
<organism evidence="2 3">
    <name type="scientific">Zafaria cholistanensis</name>
    <dbReference type="NCBI Taxonomy" id="1682741"/>
    <lineage>
        <taxon>Bacteria</taxon>
        <taxon>Bacillati</taxon>
        <taxon>Actinomycetota</taxon>
        <taxon>Actinomycetes</taxon>
        <taxon>Micrococcales</taxon>
        <taxon>Micrococcaceae</taxon>
        <taxon>Zafaria</taxon>
    </lineage>
</organism>
<dbReference type="InterPro" id="IPR006037">
    <property type="entry name" value="RCK_C"/>
</dbReference>
<evidence type="ECO:0000259" key="1">
    <source>
        <dbReference type="PROSITE" id="PS51202"/>
    </source>
</evidence>
<dbReference type="InterPro" id="IPR050144">
    <property type="entry name" value="AAE_transporter"/>
</dbReference>
<dbReference type="GO" id="GO:0006813">
    <property type="term" value="P:potassium ion transport"/>
    <property type="evidence" value="ECO:0007669"/>
    <property type="project" value="InterPro"/>
</dbReference>
<protein>
    <submittedName>
        <fullName evidence="2">Potassium transporter TrkA</fullName>
    </submittedName>
</protein>
<dbReference type="InterPro" id="IPR026278">
    <property type="entry name" value="KhtT"/>
</dbReference>
<keyword evidence="3" id="KW-1185">Reference proteome</keyword>
<dbReference type="PROSITE" id="PS51202">
    <property type="entry name" value="RCK_C"/>
    <property type="match status" value="1"/>
</dbReference>
<name>A0A5A7NNY8_9MICC</name>
<dbReference type="PIRSF" id="PIRSF005028">
    <property type="entry name" value="KhtT"/>
    <property type="match status" value="1"/>
</dbReference>
<evidence type="ECO:0000313" key="3">
    <source>
        <dbReference type="Proteomes" id="UP000325307"/>
    </source>
</evidence>
<dbReference type="InterPro" id="IPR058776">
    <property type="entry name" value="KhtT-like_N"/>
</dbReference>
<dbReference type="OrthoDB" id="5242677at2"/>
<dbReference type="Pfam" id="PF25991">
    <property type="entry name" value="KhtT_N"/>
    <property type="match status" value="1"/>
</dbReference>
<dbReference type="Gene3D" id="3.30.70.1450">
    <property type="entry name" value="Regulator of K+ conductance, C-terminal domain"/>
    <property type="match status" value="1"/>
</dbReference>
<dbReference type="PANTHER" id="PTHR30445">
    <property type="entry name" value="K(+)_H(+) ANTIPORTER SUBUNIT KHTT"/>
    <property type="match status" value="1"/>
</dbReference>
<dbReference type="RefSeq" id="WP_149956004.1">
    <property type="nucleotide sequence ID" value="NZ_BKDJ01000003.1"/>
</dbReference>
<dbReference type="SUPFAM" id="SSF116726">
    <property type="entry name" value="TrkA C-terminal domain-like"/>
    <property type="match status" value="1"/>
</dbReference>
<dbReference type="EMBL" id="BKDJ01000003">
    <property type="protein sequence ID" value="GER22359.1"/>
    <property type="molecule type" value="Genomic_DNA"/>
</dbReference>
<dbReference type="Proteomes" id="UP000325307">
    <property type="component" value="Unassembled WGS sequence"/>
</dbReference>
<reference evidence="2 3" key="1">
    <citation type="submission" date="2019-09" db="EMBL/GenBank/DDBJ databases">
        <title>Arthrobacter zafarii sp. nov., a moderately thermotolerant and halotolerant actinobacterium isolated from Cholistan desert soil of Pakistan.</title>
        <authorList>
            <person name="Amin A."/>
            <person name="Ahmed I."/>
            <person name="Khalid N."/>
            <person name="Schumann P."/>
            <person name="Busse H.J."/>
            <person name="Khan I.U."/>
            <person name="Li S."/>
            <person name="Li W.J."/>
        </authorList>
    </citation>
    <scope>NUCLEOTIDE SEQUENCE [LARGE SCALE GENOMIC DNA]</scope>
    <source>
        <strain evidence="2 3">NCCP-1664</strain>
    </source>
</reference>
<proteinExistence type="predicted"/>
<dbReference type="InterPro" id="IPR036721">
    <property type="entry name" value="RCK_C_sf"/>
</dbReference>
<dbReference type="Pfam" id="PF02080">
    <property type="entry name" value="TrkA_C"/>
    <property type="match status" value="1"/>
</dbReference>